<organism evidence="3 4">
    <name type="scientific">Amycolatopsis minnesotensis</name>
    <dbReference type="NCBI Taxonomy" id="337894"/>
    <lineage>
        <taxon>Bacteria</taxon>
        <taxon>Bacillati</taxon>
        <taxon>Actinomycetota</taxon>
        <taxon>Actinomycetes</taxon>
        <taxon>Pseudonocardiales</taxon>
        <taxon>Pseudonocardiaceae</taxon>
        <taxon>Amycolatopsis</taxon>
    </lineage>
</organism>
<keyword evidence="4" id="KW-1185">Reference proteome</keyword>
<evidence type="ECO:0000259" key="2">
    <source>
        <dbReference type="Pfam" id="PF04149"/>
    </source>
</evidence>
<dbReference type="Proteomes" id="UP001501116">
    <property type="component" value="Unassembled WGS sequence"/>
</dbReference>
<feature type="region of interest" description="Disordered" evidence="1">
    <location>
        <begin position="32"/>
        <end position="62"/>
    </location>
</feature>
<dbReference type="Pfam" id="PF04149">
    <property type="entry name" value="DUF397"/>
    <property type="match status" value="1"/>
</dbReference>
<dbReference type="InterPro" id="IPR007278">
    <property type="entry name" value="DUF397"/>
</dbReference>
<evidence type="ECO:0000313" key="4">
    <source>
        <dbReference type="Proteomes" id="UP001501116"/>
    </source>
</evidence>
<feature type="domain" description="DUF397" evidence="2">
    <location>
        <begin position="3"/>
        <end position="51"/>
    </location>
</feature>
<proteinExistence type="predicted"/>
<dbReference type="RefSeq" id="WP_344414302.1">
    <property type="nucleotide sequence ID" value="NZ_BAAANN010000004.1"/>
</dbReference>
<evidence type="ECO:0000256" key="1">
    <source>
        <dbReference type="SAM" id="MobiDB-lite"/>
    </source>
</evidence>
<protein>
    <recommendedName>
        <fullName evidence="2">DUF397 domain-containing protein</fullName>
    </recommendedName>
</protein>
<reference evidence="3 4" key="1">
    <citation type="journal article" date="2019" name="Int. J. Syst. Evol. Microbiol.">
        <title>The Global Catalogue of Microorganisms (GCM) 10K type strain sequencing project: providing services to taxonomists for standard genome sequencing and annotation.</title>
        <authorList>
            <consortium name="The Broad Institute Genomics Platform"/>
            <consortium name="The Broad Institute Genome Sequencing Center for Infectious Disease"/>
            <person name="Wu L."/>
            <person name="Ma J."/>
        </authorList>
    </citation>
    <scope>NUCLEOTIDE SEQUENCE [LARGE SCALE GENOMIC DNA]</scope>
    <source>
        <strain evidence="3 4">JCM 14545</strain>
    </source>
</reference>
<gene>
    <name evidence="3" type="ORF">GCM10009754_11960</name>
</gene>
<dbReference type="EMBL" id="BAAANN010000004">
    <property type="protein sequence ID" value="GAA1945757.1"/>
    <property type="molecule type" value="Genomic_DNA"/>
</dbReference>
<sequence>MPATWRKSTYSDKDDCVEVALAPAVVQVRDTKARSAGTLRTSTRSWEALTQRLGSPETGRTH</sequence>
<comment type="caution">
    <text evidence="3">The sequence shown here is derived from an EMBL/GenBank/DDBJ whole genome shotgun (WGS) entry which is preliminary data.</text>
</comment>
<evidence type="ECO:0000313" key="3">
    <source>
        <dbReference type="EMBL" id="GAA1945757.1"/>
    </source>
</evidence>
<accession>A0ABN2Q769</accession>
<name>A0ABN2Q769_9PSEU</name>